<dbReference type="Pfam" id="PF26035">
    <property type="entry name" value="DUF8010"/>
    <property type="match status" value="1"/>
</dbReference>
<accession>A0A0D4BXW5</accession>
<proteinExistence type="predicted"/>
<dbReference type="RefSeq" id="WP_045074305.1">
    <property type="nucleotide sequence ID" value="NZ_CP011005.1"/>
</dbReference>
<feature type="domain" description="DUF8185" evidence="3">
    <location>
        <begin position="146"/>
        <end position="247"/>
    </location>
</feature>
<feature type="compositionally biased region" description="Low complexity" evidence="1">
    <location>
        <begin position="84"/>
        <end position="104"/>
    </location>
</feature>
<dbReference type="InterPro" id="IPR058498">
    <property type="entry name" value="DUF8185"/>
</dbReference>
<dbReference type="InterPro" id="IPR058323">
    <property type="entry name" value="DUF8010"/>
</dbReference>
<dbReference type="HOGENOM" id="CLU_083318_0_1_11"/>
<dbReference type="AlphaFoldDB" id="A0A0D4BXW5"/>
<name>A0A0D4BXW5_9MICC</name>
<feature type="domain" description="DUF8010" evidence="2">
    <location>
        <begin position="3"/>
        <end position="133"/>
    </location>
</feature>
<feature type="region of interest" description="Disordered" evidence="1">
    <location>
        <begin position="74"/>
        <end position="104"/>
    </location>
</feature>
<protein>
    <submittedName>
        <fullName evidence="4">Uncharacterized protein</fullName>
    </submittedName>
</protein>
<dbReference type="Proteomes" id="UP000061839">
    <property type="component" value="Chromosome"/>
</dbReference>
<dbReference type="STRING" id="1618207.UM93_05860"/>
<evidence type="ECO:0000259" key="2">
    <source>
        <dbReference type="Pfam" id="PF26035"/>
    </source>
</evidence>
<evidence type="ECO:0000313" key="5">
    <source>
        <dbReference type="Proteomes" id="UP000061839"/>
    </source>
</evidence>
<dbReference type="OrthoDB" id="4801220at2"/>
<dbReference type="EMBL" id="CP011005">
    <property type="protein sequence ID" value="AJT41158.1"/>
    <property type="molecule type" value="Genomic_DNA"/>
</dbReference>
<evidence type="ECO:0000259" key="3">
    <source>
        <dbReference type="Pfam" id="PF26572"/>
    </source>
</evidence>
<gene>
    <name evidence="4" type="ORF">UM93_05860</name>
</gene>
<dbReference type="Pfam" id="PF26572">
    <property type="entry name" value="DUF8185"/>
    <property type="match status" value="1"/>
</dbReference>
<sequence>MSSIRFADPRTLADFRTFVSRARAVDDGAIRLQSTGPVLAAWTCSMRPRLLGEGTPTILGLRTMALAAADHPAKDFASTDGTENSKSSDSTAGSNSSDNSENSASFDCTVSLASVSDRLARLDETDVELPLPTVTVNESWAALSAPRSDWLEQAVLASETLIAVAKEGVREIAQIIPVNPGALIVNNARASVWGRAMANYPELPGGAAFAGFALGFWAPQSQVRLYRSGRWLRLSSPAGHVLIRPAAAL</sequence>
<dbReference type="KEGG" id="ari:UM93_05860"/>
<evidence type="ECO:0000313" key="4">
    <source>
        <dbReference type="EMBL" id="AJT41158.1"/>
    </source>
</evidence>
<evidence type="ECO:0000256" key="1">
    <source>
        <dbReference type="SAM" id="MobiDB-lite"/>
    </source>
</evidence>
<organism evidence="4 5">
    <name type="scientific">Psychromicrobium lacuslunae</name>
    <dbReference type="NCBI Taxonomy" id="1618207"/>
    <lineage>
        <taxon>Bacteria</taxon>
        <taxon>Bacillati</taxon>
        <taxon>Actinomycetota</taxon>
        <taxon>Actinomycetes</taxon>
        <taxon>Micrococcales</taxon>
        <taxon>Micrococcaceae</taxon>
        <taxon>Psychromicrobium</taxon>
    </lineage>
</organism>
<keyword evidence="5" id="KW-1185">Reference proteome</keyword>
<reference evidence="4 5" key="1">
    <citation type="journal article" date="2015" name="Genome Announc.">
        <title>Complete Genome Sequencing of Protease-Producing Novel Arthrobacter sp. Strain IHBB 11108 Using PacBio Single-Molecule Real-Time Sequencing Technology.</title>
        <authorList>
            <person name="Kiran S."/>
            <person name="Swarnkar M.K."/>
            <person name="Pal M."/>
            <person name="Thakur R."/>
            <person name="Tewari R."/>
            <person name="Singh A.K."/>
            <person name="Gulati A."/>
        </authorList>
    </citation>
    <scope>NUCLEOTIDE SEQUENCE [LARGE SCALE GENOMIC DNA]</scope>
    <source>
        <strain evidence="4 5">IHBB 11108</strain>
    </source>
</reference>
<dbReference type="PATRIC" id="fig|1618207.4.peg.1188"/>